<dbReference type="Gene3D" id="3.30.1370.140">
    <property type="entry name" value="HupH hydrogenase expression protein, C-terminal domain"/>
    <property type="match status" value="1"/>
</dbReference>
<dbReference type="KEGG" id="tsy:THSYN_11595"/>
<dbReference type="AlphaFoldDB" id="A0A2K8U7I0"/>
<evidence type="ECO:0000313" key="3">
    <source>
        <dbReference type="EMBL" id="AUB81532.1"/>
    </source>
</evidence>
<dbReference type="Proteomes" id="UP000232638">
    <property type="component" value="Chromosome"/>
</dbReference>
<protein>
    <recommendedName>
        <fullName evidence="2">HupH hydrogenase expression protein C-terminal domain-containing protein</fullName>
    </recommendedName>
</protein>
<dbReference type="InterPro" id="IPR006894">
    <property type="entry name" value="HupH_Hydgase_express_prot_C"/>
</dbReference>
<comment type="similarity">
    <text evidence="1">Belongs to the HupH/HyaF family.</text>
</comment>
<dbReference type="InterPro" id="IPR038527">
    <property type="entry name" value="HupH_C_sf"/>
</dbReference>
<name>A0A2K8U7I0_9GAMM</name>
<dbReference type="EMBL" id="CP020370">
    <property type="protein sequence ID" value="AUB81532.1"/>
    <property type="molecule type" value="Genomic_DNA"/>
</dbReference>
<dbReference type="OrthoDB" id="8234923at2"/>
<sequence length="149" mass="15966">MTSLSDIPVLAPRGEPLPGESPVVSAVLNQVMELLAQFLASGTAAALDLRRVPRMDAATYQQLKDALSTGEVTATVAADVRVEISETQYPGVWWVTHRNERGDIVTELIEVTEVPAILKSHVADMRAGLQRLEQALALPSSREGTPAPA</sequence>
<evidence type="ECO:0000313" key="4">
    <source>
        <dbReference type="Proteomes" id="UP000232638"/>
    </source>
</evidence>
<organism evidence="3 4">
    <name type="scientific">Candidatus Thiodictyon syntrophicum</name>
    <dbReference type="NCBI Taxonomy" id="1166950"/>
    <lineage>
        <taxon>Bacteria</taxon>
        <taxon>Pseudomonadati</taxon>
        <taxon>Pseudomonadota</taxon>
        <taxon>Gammaproteobacteria</taxon>
        <taxon>Chromatiales</taxon>
        <taxon>Chromatiaceae</taxon>
        <taxon>Thiodictyon</taxon>
    </lineage>
</organism>
<dbReference type="Pfam" id="PF04809">
    <property type="entry name" value="HupH_C"/>
    <property type="match status" value="1"/>
</dbReference>
<evidence type="ECO:0000259" key="2">
    <source>
        <dbReference type="Pfam" id="PF04809"/>
    </source>
</evidence>
<accession>A0A2K8U7I0</accession>
<gene>
    <name evidence="3" type="ORF">THSYN_11595</name>
</gene>
<proteinExistence type="inferred from homology"/>
<reference evidence="3 4" key="1">
    <citation type="submission" date="2017-03" db="EMBL/GenBank/DDBJ databases">
        <title>Complete genome sequence of Candidatus 'Thiodictyon syntrophicum' sp. nov. strain Cad16T, a photolithoautotroph purple sulfur bacterium isolated from an alpine meromictic lake.</title>
        <authorList>
            <person name="Luedin S.M."/>
            <person name="Pothier J.F."/>
            <person name="Danza F."/>
            <person name="Storelli N."/>
            <person name="Wittwer M."/>
            <person name="Tonolla M."/>
        </authorList>
    </citation>
    <scope>NUCLEOTIDE SEQUENCE [LARGE SCALE GENOMIC DNA]</scope>
    <source>
        <strain evidence="3 4">Cad16T</strain>
    </source>
</reference>
<evidence type="ECO:0000256" key="1">
    <source>
        <dbReference type="ARBA" id="ARBA00010832"/>
    </source>
</evidence>
<dbReference type="RefSeq" id="WP_100919300.1">
    <property type="nucleotide sequence ID" value="NZ_CP020370.1"/>
</dbReference>
<feature type="domain" description="HupH hydrogenase expression protein C-terminal" evidence="2">
    <location>
        <begin position="25"/>
        <end position="137"/>
    </location>
</feature>
<keyword evidence="4" id="KW-1185">Reference proteome</keyword>